<accession>A0A430RCE3</accession>
<dbReference type="PROSITE" id="PS50943">
    <property type="entry name" value="HTH_CROC1"/>
    <property type="match status" value="1"/>
</dbReference>
<feature type="domain" description="HTH cro/C1-type" evidence="1">
    <location>
        <begin position="13"/>
        <end position="70"/>
    </location>
</feature>
<reference evidence="2 3" key="1">
    <citation type="journal article" date="2019" name="Extremophiles">
        <title>Biogeography of thermophiles and predominance of Thermus scotoductus in domestic water heaters.</title>
        <authorList>
            <person name="Wilpiszeski R.L."/>
            <person name="Zhang Z."/>
            <person name="House C.H."/>
        </authorList>
    </citation>
    <scope>NUCLEOTIDE SEQUENCE [LARGE SCALE GENOMIC DNA]</scope>
    <source>
        <strain evidence="2 3">34_S34</strain>
    </source>
</reference>
<dbReference type="Proteomes" id="UP000286734">
    <property type="component" value="Unassembled WGS sequence"/>
</dbReference>
<gene>
    <name evidence="2" type="ORF">CSW47_05835</name>
</gene>
<dbReference type="Gene3D" id="1.10.260.40">
    <property type="entry name" value="lambda repressor-like DNA-binding domains"/>
    <property type="match status" value="1"/>
</dbReference>
<evidence type="ECO:0000259" key="1">
    <source>
        <dbReference type="PROSITE" id="PS50943"/>
    </source>
</evidence>
<protein>
    <submittedName>
        <fullName evidence="2">Transcriptional regulator</fullName>
    </submittedName>
</protein>
<evidence type="ECO:0000313" key="2">
    <source>
        <dbReference type="EMBL" id="RTH05081.1"/>
    </source>
</evidence>
<sequence>MVEGIRQRAGGAIARRRRELGLTLADVAREMDVSDGYVWKLEKGLVNLENVSYQRLLALMKALRWTPEEFTQATGVAVPGLTTEEMPGVPPVPLLKVPLKGSGEYLVLGLPGLEVDPRDLRALTHRGGFVVYREGEEPEPGELAVAEPREGDAPLSPVRFLGLNSRRSYVVETLGCPTERRTLEKGDWSLHRVVGEVRVWG</sequence>
<name>A0A430RCE3_THESC</name>
<dbReference type="GO" id="GO:0003677">
    <property type="term" value="F:DNA binding"/>
    <property type="evidence" value="ECO:0007669"/>
    <property type="project" value="InterPro"/>
</dbReference>
<evidence type="ECO:0000313" key="3">
    <source>
        <dbReference type="Proteomes" id="UP000286734"/>
    </source>
</evidence>
<dbReference type="RefSeq" id="WP_126200285.1">
    <property type="nucleotide sequence ID" value="NZ_PELP01000133.1"/>
</dbReference>
<dbReference type="AlphaFoldDB" id="A0A430RCE3"/>
<comment type="caution">
    <text evidence="2">The sequence shown here is derived from an EMBL/GenBank/DDBJ whole genome shotgun (WGS) entry which is preliminary data.</text>
</comment>
<dbReference type="InterPro" id="IPR001387">
    <property type="entry name" value="Cro/C1-type_HTH"/>
</dbReference>
<proteinExistence type="predicted"/>
<dbReference type="EMBL" id="PELP01000133">
    <property type="protein sequence ID" value="RTH05081.1"/>
    <property type="molecule type" value="Genomic_DNA"/>
</dbReference>
<organism evidence="2 3">
    <name type="scientific">Thermus scotoductus</name>
    <dbReference type="NCBI Taxonomy" id="37636"/>
    <lineage>
        <taxon>Bacteria</taxon>
        <taxon>Thermotogati</taxon>
        <taxon>Deinococcota</taxon>
        <taxon>Deinococci</taxon>
        <taxon>Thermales</taxon>
        <taxon>Thermaceae</taxon>
        <taxon>Thermus</taxon>
    </lineage>
</organism>
<dbReference type="SMART" id="SM00530">
    <property type="entry name" value="HTH_XRE"/>
    <property type="match status" value="1"/>
</dbReference>
<dbReference type="CDD" id="cd00093">
    <property type="entry name" value="HTH_XRE"/>
    <property type="match status" value="1"/>
</dbReference>
<dbReference type="Pfam" id="PF13560">
    <property type="entry name" value="HTH_31"/>
    <property type="match status" value="1"/>
</dbReference>
<dbReference type="InterPro" id="IPR010982">
    <property type="entry name" value="Lambda_DNA-bd_dom_sf"/>
</dbReference>
<dbReference type="SUPFAM" id="SSF47413">
    <property type="entry name" value="lambda repressor-like DNA-binding domains"/>
    <property type="match status" value="1"/>
</dbReference>